<dbReference type="EMBL" id="JACXIZ010000082">
    <property type="protein sequence ID" value="MBD2848633.1"/>
    <property type="molecule type" value="Genomic_DNA"/>
</dbReference>
<reference evidence="2" key="1">
    <citation type="submission" date="2020-09" db="EMBL/GenBank/DDBJ databases">
        <title>A novel bacterium of genus Paenibacillus, isolated from South China Sea.</title>
        <authorList>
            <person name="Huang H."/>
            <person name="Mo K."/>
            <person name="Hu Y."/>
        </authorList>
    </citation>
    <scope>NUCLEOTIDE SEQUENCE</scope>
    <source>
        <strain evidence="2">IB182496</strain>
    </source>
</reference>
<feature type="domain" description="SLH" evidence="1">
    <location>
        <begin position="120"/>
        <end position="180"/>
    </location>
</feature>
<keyword evidence="3" id="KW-1185">Reference proteome</keyword>
<accession>A0A927C0G7</accession>
<dbReference type="AlphaFoldDB" id="A0A927C0G7"/>
<proteinExistence type="predicted"/>
<name>A0A927C0G7_9BACL</name>
<feature type="domain" description="SLH" evidence="1">
    <location>
        <begin position="249"/>
        <end position="308"/>
    </location>
</feature>
<dbReference type="PROSITE" id="PS51272">
    <property type="entry name" value="SLH"/>
    <property type="match status" value="3"/>
</dbReference>
<dbReference type="RefSeq" id="WP_190921728.1">
    <property type="nucleotide sequence ID" value="NZ_JACXIZ010000082.1"/>
</dbReference>
<feature type="domain" description="SLH" evidence="1">
    <location>
        <begin position="181"/>
        <end position="244"/>
    </location>
</feature>
<evidence type="ECO:0000313" key="2">
    <source>
        <dbReference type="EMBL" id="MBD2848633.1"/>
    </source>
</evidence>
<dbReference type="InterPro" id="IPR051465">
    <property type="entry name" value="Cell_Envelope_Struct_Comp"/>
</dbReference>
<dbReference type="PANTHER" id="PTHR43308">
    <property type="entry name" value="OUTER MEMBRANE PROTEIN ALPHA-RELATED"/>
    <property type="match status" value="1"/>
</dbReference>
<protein>
    <submittedName>
        <fullName evidence="2">S-layer homology domain-containing protein</fullName>
    </submittedName>
</protein>
<sequence length="308" mass="32116">AQPYSELRVTLAPATEAEQGALLEAVAQLGAQLHGQPLKLSIGAVVAGFERTLTDFGHDVTLTTPQPQDMATTQGGFIARFTASASAQASFSPVRLTAGPADADSWTWQIRTGGLYAALTYDASFADMDGSWAADAVHRLASRLIVNGVDGDTFAPQAAVTRAELTAMVVRALGLPTETDAAAAFGDVDPERWYASIVATAAREGLVQGDADGRFRPDAPISRQETAALLLRALQWVGAAPAAGTDDALRGFADAHRIAPWARTAIADAVSAGLLQGDPAGRLQPQADITRAEAAAMLVRLLERMGAN</sequence>
<evidence type="ECO:0000313" key="3">
    <source>
        <dbReference type="Proteomes" id="UP000621560"/>
    </source>
</evidence>
<organism evidence="2 3">
    <name type="scientific">Paenibacillus sabuli</name>
    <dbReference type="NCBI Taxonomy" id="2772509"/>
    <lineage>
        <taxon>Bacteria</taxon>
        <taxon>Bacillati</taxon>
        <taxon>Bacillota</taxon>
        <taxon>Bacilli</taxon>
        <taxon>Bacillales</taxon>
        <taxon>Paenibacillaceae</taxon>
        <taxon>Paenibacillus</taxon>
    </lineage>
</organism>
<feature type="non-terminal residue" evidence="2">
    <location>
        <position position="1"/>
    </location>
</feature>
<dbReference type="Pfam" id="PF00395">
    <property type="entry name" value="SLH"/>
    <property type="match status" value="3"/>
</dbReference>
<evidence type="ECO:0000259" key="1">
    <source>
        <dbReference type="PROSITE" id="PS51272"/>
    </source>
</evidence>
<dbReference type="InterPro" id="IPR001119">
    <property type="entry name" value="SLH_dom"/>
</dbReference>
<gene>
    <name evidence="2" type="ORF">IDH44_25975</name>
</gene>
<comment type="caution">
    <text evidence="2">The sequence shown here is derived from an EMBL/GenBank/DDBJ whole genome shotgun (WGS) entry which is preliminary data.</text>
</comment>
<dbReference type="PANTHER" id="PTHR43308:SF5">
    <property type="entry name" value="S-LAYER PROTEIN _ PEPTIDOGLYCAN ENDO-BETA-N-ACETYLGLUCOSAMINIDASE"/>
    <property type="match status" value="1"/>
</dbReference>
<dbReference type="Proteomes" id="UP000621560">
    <property type="component" value="Unassembled WGS sequence"/>
</dbReference>